<feature type="compositionally biased region" description="Low complexity" evidence="1">
    <location>
        <begin position="136"/>
        <end position="145"/>
    </location>
</feature>
<comment type="caution">
    <text evidence="2">The sequence shown here is derived from an EMBL/GenBank/DDBJ whole genome shotgun (WGS) entry which is preliminary data.</text>
</comment>
<feature type="compositionally biased region" description="Polar residues" evidence="1">
    <location>
        <begin position="57"/>
        <end position="72"/>
    </location>
</feature>
<evidence type="ECO:0008006" key="4">
    <source>
        <dbReference type="Google" id="ProtNLM"/>
    </source>
</evidence>
<proteinExistence type="predicted"/>
<keyword evidence="3" id="KW-1185">Reference proteome</keyword>
<protein>
    <recommendedName>
        <fullName evidence="4">Endonuclease/exonuclease/phosphatase</fullName>
    </recommendedName>
</protein>
<name>A0A1R3KGG9_COCAP</name>
<dbReference type="AlphaFoldDB" id="A0A1R3KGG9"/>
<feature type="compositionally biased region" description="Low complexity" evidence="1">
    <location>
        <begin position="38"/>
        <end position="50"/>
    </location>
</feature>
<reference evidence="2 3" key="1">
    <citation type="submission" date="2013-09" db="EMBL/GenBank/DDBJ databases">
        <title>Corchorus capsularis genome sequencing.</title>
        <authorList>
            <person name="Alam M."/>
            <person name="Haque M.S."/>
            <person name="Islam M.S."/>
            <person name="Emdad E.M."/>
            <person name="Islam M.M."/>
            <person name="Ahmed B."/>
            <person name="Halim A."/>
            <person name="Hossen Q.M.M."/>
            <person name="Hossain M.Z."/>
            <person name="Ahmed R."/>
            <person name="Khan M.M."/>
            <person name="Islam R."/>
            <person name="Rashid M.M."/>
            <person name="Khan S.A."/>
            <person name="Rahman M.S."/>
            <person name="Alam M."/>
        </authorList>
    </citation>
    <scope>NUCLEOTIDE SEQUENCE [LARGE SCALE GENOMIC DNA]</scope>
    <source>
        <strain evidence="3">cv. CVL-1</strain>
        <tissue evidence="2">Whole seedling</tissue>
    </source>
</reference>
<sequence length="284" mass="30451">MFTYLFVSLAHQKKNPKPVLAPTTPRGPAQALRDVTNIPSSSSISTPSPIALLGQTPPKSHQLTLGQFITSQPPVPKQRKKKNAKEEGAAEGFQTLEKSPSTPLAAASSSPFPPLPPDPSPSNNLLSPNPTPPSSSPYELPSEVPILSSFVDMDVRGAEPGSDCPPRNCESFPSEMQIELEPTPTTSSGGRCDITDERPIDNGVSAMEGLTVYGSPSPGNREDLWKYMKNKGESSDRAWALGGDFNSIASSDDKSNFNSRDVNRCRKFQEKLYTGAEEGPVNPG</sequence>
<feature type="region of interest" description="Disordered" evidence="1">
    <location>
        <begin position="14"/>
        <end position="204"/>
    </location>
</feature>
<accession>A0A1R3KGG9</accession>
<feature type="compositionally biased region" description="Pro residues" evidence="1">
    <location>
        <begin position="111"/>
        <end position="120"/>
    </location>
</feature>
<dbReference type="EMBL" id="AWWV01005049">
    <property type="protein sequence ID" value="OMP06124.1"/>
    <property type="molecule type" value="Genomic_DNA"/>
</dbReference>
<evidence type="ECO:0000313" key="2">
    <source>
        <dbReference type="EMBL" id="OMP06124.1"/>
    </source>
</evidence>
<dbReference type="OrthoDB" id="10638902at2759"/>
<evidence type="ECO:0000313" key="3">
    <source>
        <dbReference type="Proteomes" id="UP000188268"/>
    </source>
</evidence>
<organism evidence="2 3">
    <name type="scientific">Corchorus capsularis</name>
    <name type="common">Jute</name>
    <dbReference type="NCBI Taxonomy" id="210143"/>
    <lineage>
        <taxon>Eukaryota</taxon>
        <taxon>Viridiplantae</taxon>
        <taxon>Streptophyta</taxon>
        <taxon>Embryophyta</taxon>
        <taxon>Tracheophyta</taxon>
        <taxon>Spermatophyta</taxon>
        <taxon>Magnoliopsida</taxon>
        <taxon>eudicotyledons</taxon>
        <taxon>Gunneridae</taxon>
        <taxon>Pentapetalae</taxon>
        <taxon>rosids</taxon>
        <taxon>malvids</taxon>
        <taxon>Malvales</taxon>
        <taxon>Malvaceae</taxon>
        <taxon>Grewioideae</taxon>
        <taxon>Apeibeae</taxon>
        <taxon>Corchorus</taxon>
    </lineage>
</organism>
<dbReference type="Gramene" id="OMP06124">
    <property type="protein sequence ID" value="OMP06124"/>
    <property type="gene ID" value="CCACVL1_01704"/>
</dbReference>
<feature type="compositionally biased region" description="Low complexity" evidence="1">
    <location>
        <begin position="99"/>
        <end position="110"/>
    </location>
</feature>
<gene>
    <name evidence="2" type="ORF">CCACVL1_01704</name>
</gene>
<evidence type="ECO:0000256" key="1">
    <source>
        <dbReference type="SAM" id="MobiDB-lite"/>
    </source>
</evidence>
<feature type="non-terminal residue" evidence="2">
    <location>
        <position position="284"/>
    </location>
</feature>
<dbReference type="Proteomes" id="UP000188268">
    <property type="component" value="Unassembled WGS sequence"/>
</dbReference>